<evidence type="ECO:0000256" key="1">
    <source>
        <dbReference type="ARBA" id="ARBA00004141"/>
    </source>
</evidence>
<dbReference type="InterPro" id="IPR004667">
    <property type="entry name" value="ADP_ATP_car_bac_type"/>
</dbReference>
<comment type="caution">
    <text evidence="10">The sequence shown here is derived from an EMBL/GenBank/DDBJ whole genome shotgun (WGS) entry which is preliminary data.</text>
</comment>
<keyword evidence="9" id="KW-0150">Chloroplast</keyword>
<feature type="transmembrane region" description="Helical" evidence="9">
    <location>
        <begin position="347"/>
        <end position="366"/>
    </location>
</feature>
<feature type="transmembrane region" description="Helical" evidence="9">
    <location>
        <begin position="58"/>
        <end position="79"/>
    </location>
</feature>
<sequence length="483" mass="51394">MSFVNTILDSLGNSLVITAVGGGPHVIPFLTVYAVWPASFVFLVLYSFATQRFSRSTLFNIVICTFMLWFALFGVLYPLHETVHFHGLAETVLLRLPAGMAGAVGMVRNWMFTTFYVAAELWGDVVLSLLFWGLANEMTTIKEAPLLYPLFGIGANVGQTLSGKLLSVFSSSAAPSLSYARQLQAIMLVVLAFVPLAPAPSANGAAPVQGERMSAPAADAALAPAQKRKAKLTLREALVFLTNSPQIRCLAVMALAQGLSSNLIEITWKSYLHKLHPSPAAYSAFMGDVAMWTGIVTGTLMFASPMLFARWKWRGVAGATPAFMLWTGLPFFAGCILYALAHPGGGAGTLALRVLVLAGALLQVFAKGAKFSMFKPAEEMVYIGLDEESRTKGKAAIDVAGAQTGKSIGSVLQQVLLVASSGSLTRSLPILAIAYFGILRAWSRSVVALAKLHVCSFEAHGAAPSDGLDCGEARLRDTATHAA</sequence>
<feature type="transmembrane region" description="Helical" evidence="9">
    <location>
        <begin position="289"/>
        <end position="311"/>
    </location>
</feature>
<reference evidence="10 11" key="1">
    <citation type="journal article" date="2024" name="Nat. Commun.">
        <title>Phylogenomics reveals the evolutionary origins of lichenization in chlorophyte algae.</title>
        <authorList>
            <person name="Puginier C."/>
            <person name="Libourel C."/>
            <person name="Otte J."/>
            <person name="Skaloud P."/>
            <person name="Haon M."/>
            <person name="Grisel S."/>
            <person name="Petersen M."/>
            <person name="Berrin J.G."/>
            <person name="Delaux P.M."/>
            <person name="Dal Grande F."/>
            <person name="Keller J."/>
        </authorList>
    </citation>
    <scope>NUCLEOTIDE SEQUENCE [LARGE SCALE GENOMIC DNA]</scope>
    <source>
        <strain evidence="10 11">SAG 245.80</strain>
    </source>
</reference>
<accession>A0AAW1RTS5</accession>
<evidence type="ECO:0000313" key="10">
    <source>
        <dbReference type="EMBL" id="KAK9837115.1"/>
    </source>
</evidence>
<evidence type="ECO:0000256" key="6">
    <source>
        <dbReference type="ARBA" id="ARBA00022840"/>
    </source>
</evidence>
<keyword evidence="6 9" id="KW-0067">ATP-binding</keyword>
<dbReference type="GO" id="GO:0005524">
    <property type="term" value="F:ATP binding"/>
    <property type="evidence" value="ECO:0007669"/>
    <property type="project" value="UniProtKB-KW"/>
</dbReference>
<comment type="subcellular location">
    <subcellularLocation>
        <location evidence="1">Membrane</location>
        <topology evidence="1">Multi-pass membrane protein</topology>
    </subcellularLocation>
    <subcellularLocation>
        <location evidence="9">Plastid</location>
        <location evidence="9">Chloroplast membrane</location>
        <topology evidence="9">Multi-pass membrane protein</topology>
    </subcellularLocation>
</comment>
<evidence type="ECO:0000256" key="2">
    <source>
        <dbReference type="ARBA" id="ARBA00007127"/>
    </source>
</evidence>
<feature type="transmembrane region" description="Helical" evidence="9">
    <location>
        <begin position="179"/>
        <end position="197"/>
    </location>
</feature>
<proteinExistence type="inferred from homology"/>
<dbReference type="Proteomes" id="UP001445335">
    <property type="component" value="Unassembled WGS sequence"/>
</dbReference>
<dbReference type="AlphaFoldDB" id="A0AAW1RTS5"/>
<dbReference type="EMBL" id="JALJOU010000023">
    <property type="protein sequence ID" value="KAK9837115.1"/>
    <property type="molecule type" value="Genomic_DNA"/>
</dbReference>
<feature type="transmembrane region" description="Helical" evidence="9">
    <location>
        <begin position="146"/>
        <end position="167"/>
    </location>
</feature>
<evidence type="ECO:0000256" key="8">
    <source>
        <dbReference type="ARBA" id="ARBA00023136"/>
    </source>
</evidence>
<keyword evidence="8 9" id="KW-0472">Membrane</keyword>
<feature type="transmembrane region" description="Helical" evidence="9">
    <location>
        <begin position="323"/>
        <end position="341"/>
    </location>
</feature>
<keyword evidence="4 9" id="KW-0812">Transmembrane</keyword>
<evidence type="ECO:0000256" key="4">
    <source>
        <dbReference type="ARBA" id="ARBA00022692"/>
    </source>
</evidence>
<feature type="transmembrane region" description="Helical" evidence="9">
    <location>
        <begin position="26"/>
        <end position="46"/>
    </location>
</feature>
<dbReference type="Pfam" id="PF03219">
    <property type="entry name" value="TLC"/>
    <property type="match status" value="1"/>
</dbReference>
<protein>
    <recommendedName>
        <fullName evidence="9">ADP,ATP carrier protein</fullName>
    </recommendedName>
</protein>
<gene>
    <name evidence="10" type="ORF">WJX81_003871</name>
</gene>
<dbReference type="GO" id="GO:0031969">
    <property type="term" value="C:chloroplast membrane"/>
    <property type="evidence" value="ECO:0007669"/>
    <property type="project" value="UniProtKB-SubCell"/>
</dbReference>
<dbReference type="PANTHER" id="PTHR31187">
    <property type="match status" value="1"/>
</dbReference>
<feature type="transmembrane region" description="Helical" evidence="9">
    <location>
        <begin position="114"/>
        <end position="134"/>
    </location>
</feature>
<evidence type="ECO:0000256" key="9">
    <source>
        <dbReference type="RuleBase" id="RU363121"/>
    </source>
</evidence>
<name>A0AAW1RTS5_9CHLO</name>
<evidence type="ECO:0000313" key="11">
    <source>
        <dbReference type="Proteomes" id="UP001445335"/>
    </source>
</evidence>
<evidence type="ECO:0000256" key="5">
    <source>
        <dbReference type="ARBA" id="ARBA00022741"/>
    </source>
</evidence>
<keyword evidence="9" id="KW-0934">Plastid</keyword>
<evidence type="ECO:0000256" key="7">
    <source>
        <dbReference type="ARBA" id="ARBA00022989"/>
    </source>
</evidence>
<keyword evidence="3 9" id="KW-0813">Transport</keyword>
<keyword evidence="11" id="KW-1185">Reference proteome</keyword>
<dbReference type="PANTHER" id="PTHR31187:SF1">
    <property type="entry name" value="ADP,ATP CARRIER PROTEIN 1"/>
    <property type="match status" value="1"/>
</dbReference>
<keyword evidence="7 9" id="KW-1133">Transmembrane helix</keyword>
<dbReference type="GO" id="GO:0005471">
    <property type="term" value="F:ATP:ADP antiporter activity"/>
    <property type="evidence" value="ECO:0007669"/>
    <property type="project" value="InterPro"/>
</dbReference>
<comment type="similarity">
    <text evidence="2 9">Belongs to the ADP/ATP translocase tlc family.</text>
</comment>
<organism evidence="10 11">
    <name type="scientific">Elliptochloris bilobata</name>
    <dbReference type="NCBI Taxonomy" id="381761"/>
    <lineage>
        <taxon>Eukaryota</taxon>
        <taxon>Viridiplantae</taxon>
        <taxon>Chlorophyta</taxon>
        <taxon>core chlorophytes</taxon>
        <taxon>Trebouxiophyceae</taxon>
        <taxon>Trebouxiophyceae incertae sedis</taxon>
        <taxon>Elliptochloris clade</taxon>
        <taxon>Elliptochloris</taxon>
    </lineage>
</organism>
<evidence type="ECO:0000256" key="3">
    <source>
        <dbReference type="ARBA" id="ARBA00022448"/>
    </source>
</evidence>
<keyword evidence="5 9" id="KW-0547">Nucleotide-binding</keyword>